<dbReference type="OrthoDB" id="7418984at2"/>
<reference evidence="2 3" key="1">
    <citation type="submission" date="2017-11" db="EMBL/GenBank/DDBJ databases">
        <title>Revised Sequence and Annotation of the Rhodobaca barguzinensis strain alga05 Genome.</title>
        <authorList>
            <person name="Kopejtka K."/>
            <person name="Tomasch J.M."/>
            <person name="Bunk B."/>
            <person name="Koblizek M."/>
        </authorList>
    </citation>
    <scope>NUCLEOTIDE SEQUENCE [LARGE SCALE GENOMIC DNA]</scope>
    <source>
        <strain evidence="3">alga05</strain>
    </source>
</reference>
<dbReference type="Pfam" id="PF13400">
    <property type="entry name" value="Tad"/>
    <property type="match status" value="1"/>
</dbReference>
<evidence type="ECO:0000313" key="2">
    <source>
        <dbReference type="EMBL" id="ATX67456.1"/>
    </source>
</evidence>
<name>A0A2K8KEN0_9RHOB</name>
<keyword evidence="3" id="KW-1185">Reference proteome</keyword>
<evidence type="ECO:0000259" key="1">
    <source>
        <dbReference type="Pfam" id="PF13400"/>
    </source>
</evidence>
<dbReference type="Proteomes" id="UP000228948">
    <property type="component" value="Chromosome"/>
</dbReference>
<sequence>MQDEAKLLPPRSAPYAMKRALSAECGQRLAEFGCDGSGSVAIMTALLMPVLVLGMGLGAETGYNYMTQRNLQHAADLAAHTGGVRLRAGDSPEAIHAAALHVATAAGFAAEMGDFDLHTPPSSGPNAGNTNSVEVLLTRNQPRFLSAILSNEPILIGARAVAQVTASNSAACVLALAPTQSRAITVSGNTDVSLEGCDVASNSNASDAFWMANSSANLAVGCVHTVGGYVSSTNLRLLDCVAPNDYAPKVRDPYADLEEPSTNIPCETNTNVSVFEPTHMHPSGVMAMRICGGLDIKTQVSFKPGLYIIDGGDLSLNANADVTSAQAGMTVDGATFFLTGNSRLKLTGNGGLNMQAPTSGPYDGVLIFASRSQSGLTHEIRGNSGSTTQGALYAPTTNISFSGNSTTTNGCTQVIANTVEFTGNSTLRSTCSTFNARRIETNVTVKIVE</sequence>
<dbReference type="STRING" id="441209.GCA_001870665_03437"/>
<accession>A0A2K8KEN0</accession>
<dbReference type="InterPro" id="IPR028087">
    <property type="entry name" value="Tad_N"/>
</dbReference>
<dbReference type="KEGG" id="rbg:BG454_17915"/>
<dbReference type="RefSeq" id="WP_100319217.1">
    <property type="nucleotide sequence ID" value="NZ_CP024899.1"/>
</dbReference>
<dbReference type="AlphaFoldDB" id="A0A2K8KEN0"/>
<dbReference type="EMBL" id="CP024899">
    <property type="protein sequence ID" value="ATX67456.1"/>
    <property type="molecule type" value="Genomic_DNA"/>
</dbReference>
<evidence type="ECO:0000313" key="3">
    <source>
        <dbReference type="Proteomes" id="UP000228948"/>
    </source>
</evidence>
<proteinExistence type="predicted"/>
<gene>
    <name evidence="2" type="ORF">BG454_17915</name>
</gene>
<protein>
    <recommendedName>
        <fullName evidence="1">Putative Flp pilus-assembly TadG-like N-terminal domain-containing protein</fullName>
    </recommendedName>
</protein>
<feature type="domain" description="Putative Flp pilus-assembly TadG-like N-terminal" evidence="1">
    <location>
        <begin position="38"/>
        <end position="83"/>
    </location>
</feature>
<organism evidence="2 3">
    <name type="scientific">Roseinatronobacter bogoriensis subsp. barguzinensis</name>
    <dbReference type="NCBI Taxonomy" id="441209"/>
    <lineage>
        <taxon>Bacteria</taxon>
        <taxon>Pseudomonadati</taxon>
        <taxon>Pseudomonadota</taxon>
        <taxon>Alphaproteobacteria</taxon>
        <taxon>Rhodobacterales</taxon>
        <taxon>Paracoccaceae</taxon>
        <taxon>Roseinatronobacter</taxon>
    </lineage>
</organism>